<dbReference type="InterPro" id="IPR001763">
    <property type="entry name" value="Rhodanese-like_dom"/>
</dbReference>
<keyword evidence="10 12" id="KW-0560">Oxidoreductase</keyword>
<keyword evidence="6" id="KW-0285">Flavoprotein</keyword>
<evidence type="ECO:0000256" key="2">
    <source>
        <dbReference type="ARBA" id="ARBA00003842"/>
    </source>
</evidence>
<comment type="similarity">
    <text evidence="4 12">Belongs to the GMC oxidoreductase family.</text>
</comment>
<dbReference type="GO" id="GO:0046577">
    <property type="term" value="F:long-chain-alcohol oxidase activity"/>
    <property type="evidence" value="ECO:0007669"/>
    <property type="project" value="UniProtKB-EC"/>
</dbReference>
<keyword evidence="11" id="KW-0472">Membrane</keyword>
<evidence type="ECO:0000256" key="5">
    <source>
        <dbReference type="ARBA" id="ARBA00013125"/>
    </source>
</evidence>
<feature type="region of interest" description="Disordered" evidence="14">
    <location>
        <begin position="1"/>
        <end position="34"/>
    </location>
</feature>
<keyword evidence="16" id="KW-1185">Reference proteome</keyword>
<dbReference type="SUPFAM" id="SSF51905">
    <property type="entry name" value="FAD/NAD(P)-binding domain"/>
    <property type="match status" value="1"/>
</dbReference>
<evidence type="ECO:0000256" key="3">
    <source>
        <dbReference type="ARBA" id="ARBA00004370"/>
    </source>
</evidence>
<dbReference type="Pfam" id="PF00890">
    <property type="entry name" value="FAD_binding_2"/>
    <property type="match status" value="1"/>
</dbReference>
<dbReference type="Gene3D" id="3.50.50.60">
    <property type="entry name" value="FAD/NAD(P)-binding domain"/>
    <property type="match status" value="2"/>
</dbReference>
<evidence type="ECO:0000259" key="15">
    <source>
        <dbReference type="PROSITE" id="PS50206"/>
    </source>
</evidence>
<evidence type="ECO:0000256" key="10">
    <source>
        <dbReference type="ARBA" id="ARBA00023002"/>
    </source>
</evidence>
<keyword evidence="9" id="KW-1133">Transmembrane helix</keyword>
<evidence type="ECO:0000313" key="17">
    <source>
        <dbReference type="RefSeq" id="XP_033461424.1"/>
    </source>
</evidence>
<organism evidence="17">
    <name type="scientific">Dissoconium aciculare CBS 342.82</name>
    <dbReference type="NCBI Taxonomy" id="1314786"/>
    <lineage>
        <taxon>Eukaryota</taxon>
        <taxon>Fungi</taxon>
        <taxon>Dikarya</taxon>
        <taxon>Ascomycota</taxon>
        <taxon>Pezizomycotina</taxon>
        <taxon>Dothideomycetes</taxon>
        <taxon>Dothideomycetidae</taxon>
        <taxon>Mycosphaerellales</taxon>
        <taxon>Dissoconiaceae</taxon>
        <taxon>Dissoconium</taxon>
    </lineage>
</organism>
<dbReference type="PANTHER" id="PTHR46056:SF12">
    <property type="entry name" value="LONG-CHAIN-ALCOHOL OXIDASE"/>
    <property type="match status" value="1"/>
</dbReference>
<reference evidence="17" key="2">
    <citation type="submission" date="2020-04" db="EMBL/GenBank/DDBJ databases">
        <authorList>
            <consortium name="NCBI Genome Project"/>
        </authorList>
    </citation>
    <scope>NUCLEOTIDE SEQUENCE</scope>
    <source>
        <strain evidence="17">CBS 342.82</strain>
    </source>
</reference>
<proteinExistence type="inferred from homology"/>
<evidence type="ECO:0000256" key="12">
    <source>
        <dbReference type="PIRNR" id="PIRNR028937"/>
    </source>
</evidence>
<feature type="active site" description="Proton acceptor" evidence="13">
    <location>
        <position position="689"/>
    </location>
</feature>
<dbReference type="Pfam" id="PF05199">
    <property type="entry name" value="GMC_oxred_C"/>
    <property type="match status" value="1"/>
</dbReference>
<dbReference type="GO" id="GO:0050660">
    <property type="term" value="F:flavin adenine dinucleotide binding"/>
    <property type="evidence" value="ECO:0007669"/>
    <property type="project" value="InterPro"/>
</dbReference>
<dbReference type="Pfam" id="PF00732">
    <property type="entry name" value="GMC_oxred_N"/>
    <property type="match status" value="1"/>
</dbReference>
<evidence type="ECO:0000256" key="1">
    <source>
        <dbReference type="ARBA" id="ARBA00000920"/>
    </source>
</evidence>
<evidence type="ECO:0000256" key="6">
    <source>
        <dbReference type="ARBA" id="ARBA00022630"/>
    </source>
</evidence>
<dbReference type="RefSeq" id="XP_033461424.1">
    <property type="nucleotide sequence ID" value="XM_033602498.1"/>
</dbReference>
<protein>
    <recommendedName>
        <fullName evidence="5 12">Long-chain-alcohol oxidase</fullName>
        <ecNumber evidence="5 12">1.1.3.20</ecNumber>
    </recommendedName>
</protein>
<dbReference type="Proteomes" id="UP000504637">
    <property type="component" value="Unplaced"/>
</dbReference>
<feature type="domain" description="Rhodanese" evidence="15">
    <location>
        <begin position="233"/>
        <end position="277"/>
    </location>
</feature>
<dbReference type="EC" id="1.1.3.20" evidence="5 12"/>
<dbReference type="OrthoDB" id="269227at2759"/>
<evidence type="ECO:0000256" key="14">
    <source>
        <dbReference type="SAM" id="MobiDB-lite"/>
    </source>
</evidence>
<sequence>MASSSSSPSSPPTSPQGFTPQIASPVPPPPAQDPVTPAQWAILAAIADTFAPSITKAAGNPLLQRRVSAEVYDTVSRRIEELAQEDGRDGLVAEFLDERASAAPEFKEYMMRVLGVYLDSATKAQFLTLLSVLSTRAGSLLLTGHATTLDSLPVETRQNILLGWKTSRIPLLRQGFRTISNFTRAYWIRSSPTVGRLLSYPYTPVHGTPPNNAFKFQFFDIPPTTASEPHVIETDVVIVGSGCGGAVAAQVIAEAGFKVLVVEKAYHWEPQHLPMSENEGSVHLFSNGGQMQSDEGSITVINGAAWGGGGTVNWSASLLPQGFVRKEWSEKFGMPRFNTAEFQSDLDAVCARMGVSGDHIPHNKSNRVILEGSRKLGYAHKVVPQNTGGEAHNCGYCTLGCGSCGKKGPTETFLPDAARAGAVFLEGFECREVLWSDVKSNNNDKTAVGVKGIWTSRDSSGGVAGTVYKREVIIKAARTILAAGPMEDPIILKSSGLTNPHIGRHLHLHPVSVLFAVWDEDVRPWEGPILTTVCNEVENLDQQGYGVKLESVTMLPGFVLPFLPWTDGVAYKELVAKMRRMTGYISIARDRYGGRVYPDSQDPTRSVIHYTPHEHDKRHILEGLVHMARIAYVEGARELVPTVPGIAPFVKDGTSTTPPSVNDPAFVAWTDALRKNGLPSPDTGYISAHQMGTCRMGASPKTSVCDDYGRVWGTRNLSVVDTATFPSASGVNPMITCMGIARGNARAIVLALGAERGIVPTSIPQDVSAMAQRAKL</sequence>
<dbReference type="PIRSF" id="PIRSF028937">
    <property type="entry name" value="Lg_Ch_AO"/>
    <property type="match status" value="1"/>
</dbReference>
<evidence type="ECO:0000256" key="4">
    <source>
        <dbReference type="ARBA" id="ARBA00010790"/>
    </source>
</evidence>
<reference evidence="17" key="1">
    <citation type="submission" date="2020-01" db="EMBL/GenBank/DDBJ databases">
        <authorList>
            <consortium name="DOE Joint Genome Institute"/>
            <person name="Haridas S."/>
            <person name="Albert R."/>
            <person name="Binder M."/>
            <person name="Bloem J."/>
            <person name="Labutti K."/>
            <person name="Salamov A."/>
            <person name="Andreopoulos B."/>
            <person name="Baker S.E."/>
            <person name="Barry K."/>
            <person name="Bills G."/>
            <person name="Bluhm B.H."/>
            <person name="Cannon C."/>
            <person name="Castanera R."/>
            <person name="Culley D.E."/>
            <person name="Daum C."/>
            <person name="Ezra D."/>
            <person name="Gonzalez J.B."/>
            <person name="Henrissat B."/>
            <person name="Kuo A."/>
            <person name="Liang C."/>
            <person name="Lipzen A."/>
            <person name="Lutzoni F."/>
            <person name="Magnuson J."/>
            <person name="Mondo S."/>
            <person name="Nolan M."/>
            <person name="Ohm R."/>
            <person name="Pangilinan J."/>
            <person name="Park H.-J."/>
            <person name="Ramirez L."/>
            <person name="Alfaro M."/>
            <person name="Sun H."/>
            <person name="Tritt A."/>
            <person name="Yoshinaga Y."/>
            <person name="Zwiers L.-H."/>
            <person name="Turgeon B.G."/>
            <person name="Goodwin S.B."/>
            <person name="Spatafora J.W."/>
            <person name="Crous P.W."/>
            <person name="Grigoriev I.V."/>
        </authorList>
    </citation>
    <scope>NUCLEOTIDE SEQUENCE</scope>
    <source>
        <strain evidence="17">CBS 342.82</strain>
    </source>
</reference>
<keyword evidence="7" id="KW-0812">Transmembrane</keyword>
<dbReference type="InterPro" id="IPR036188">
    <property type="entry name" value="FAD/NAD-bd_sf"/>
</dbReference>
<dbReference type="GO" id="GO:0016020">
    <property type="term" value="C:membrane"/>
    <property type="evidence" value="ECO:0007669"/>
    <property type="project" value="UniProtKB-SubCell"/>
</dbReference>
<accession>A0A6J3M951</accession>
<keyword evidence="8" id="KW-0274">FAD</keyword>
<evidence type="ECO:0000256" key="9">
    <source>
        <dbReference type="ARBA" id="ARBA00022989"/>
    </source>
</evidence>
<comment type="subcellular location">
    <subcellularLocation>
        <location evidence="3">Membrane</location>
    </subcellularLocation>
</comment>
<dbReference type="InterPro" id="IPR012400">
    <property type="entry name" value="Long_Oxdase"/>
</dbReference>
<dbReference type="PROSITE" id="PS50206">
    <property type="entry name" value="RHODANESE_3"/>
    <property type="match status" value="1"/>
</dbReference>
<dbReference type="PANTHER" id="PTHR46056">
    <property type="entry name" value="LONG-CHAIN-ALCOHOL OXIDASE"/>
    <property type="match status" value="1"/>
</dbReference>
<evidence type="ECO:0000256" key="13">
    <source>
        <dbReference type="PIRSR" id="PIRSR028937-1"/>
    </source>
</evidence>
<dbReference type="AlphaFoldDB" id="A0A6J3M951"/>
<dbReference type="GeneID" id="54360298"/>
<comment type="catalytic activity">
    <reaction evidence="1 12">
        <text>a long-chain primary fatty alcohol + O2 = a long-chain fatty aldehyde + H2O2</text>
        <dbReference type="Rhea" id="RHEA:22756"/>
        <dbReference type="ChEBI" id="CHEBI:15379"/>
        <dbReference type="ChEBI" id="CHEBI:16240"/>
        <dbReference type="ChEBI" id="CHEBI:17176"/>
        <dbReference type="ChEBI" id="CHEBI:77396"/>
        <dbReference type="EC" id="1.1.3.20"/>
    </reaction>
</comment>
<comment type="function">
    <text evidence="2">Long-chain fatty alcohol oxidase involved in the omega-oxidation pathway of lipid degradation.</text>
</comment>
<gene>
    <name evidence="17" type="ORF">K489DRAFT_354311</name>
</gene>
<evidence type="ECO:0000256" key="8">
    <source>
        <dbReference type="ARBA" id="ARBA00022827"/>
    </source>
</evidence>
<dbReference type="InterPro" id="IPR000172">
    <property type="entry name" value="GMC_OxRdtase_N"/>
</dbReference>
<name>A0A6J3M951_9PEZI</name>
<evidence type="ECO:0000313" key="16">
    <source>
        <dbReference type="Proteomes" id="UP000504637"/>
    </source>
</evidence>
<dbReference type="InterPro" id="IPR007867">
    <property type="entry name" value="GMC_OxRtase_C"/>
</dbReference>
<evidence type="ECO:0000256" key="7">
    <source>
        <dbReference type="ARBA" id="ARBA00022692"/>
    </source>
</evidence>
<dbReference type="InterPro" id="IPR003953">
    <property type="entry name" value="FAD-dep_OxRdtase_2_FAD-bd"/>
</dbReference>
<reference evidence="17" key="3">
    <citation type="submission" date="2025-08" db="UniProtKB">
        <authorList>
            <consortium name="RefSeq"/>
        </authorList>
    </citation>
    <scope>IDENTIFICATION</scope>
    <source>
        <strain evidence="17">CBS 342.82</strain>
    </source>
</reference>
<evidence type="ECO:0000256" key="11">
    <source>
        <dbReference type="ARBA" id="ARBA00023136"/>
    </source>
</evidence>